<dbReference type="OrthoDB" id="259356at2"/>
<dbReference type="Gene3D" id="2.60.120.560">
    <property type="entry name" value="Exo-inulinase, domain 1"/>
    <property type="match status" value="1"/>
</dbReference>
<dbReference type="EMBL" id="CP041637">
    <property type="protein sequence ID" value="QDO94284.1"/>
    <property type="molecule type" value="Genomic_DNA"/>
</dbReference>
<protein>
    <submittedName>
        <fullName evidence="2">DUF1080 domain-containing protein</fullName>
    </submittedName>
</protein>
<keyword evidence="3" id="KW-1185">Reference proteome</keyword>
<dbReference type="RefSeq" id="WP_143381169.1">
    <property type="nucleotide sequence ID" value="NZ_CP041637.1"/>
</dbReference>
<dbReference type="KEGG" id="fop:FNB79_09995"/>
<gene>
    <name evidence="2" type="ORF">FNB79_09995</name>
</gene>
<evidence type="ECO:0000259" key="1">
    <source>
        <dbReference type="Pfam" id="PF06439"/>
    </source>
</evidence>
<name>A0A516GRZ4_9FLAO</name>
<organism evidence="2 3">
    <name type="scientific">Formosa sediminum</name>
    <dbReference type="NCBI Taxonomy" id="2594004"/>
    <lineage>
        <taxon>Bacteria</taxon>
        <taxon>Pseudomonadati</taxon>
        <taxon>Bacteroidota</taxon>
        <taxon>Flavobacteriia</taxon>
        <taxon>Flavobacteriales</taxon>
        <taxon>Flavobacteriaceae</taxon>
        <taxon>Formosa</taxon>
    </lineage>
</organism>
<dbReference type="GO" id="GO:0016787">
    <property type="term" value="F:hydrolase activity"/>
    <property type="evidence" value="ECO:0007669"/>
    <property type="project" value="InterPro"/>
</dbReference>
<accession>A0A516GRZ4</accession>
<dbReference type="Pfam" id="PF06439">
    <property type="entry name" value="3keto-disac_hyd"/>
    <property type="match status" value="1"/>
</dbReference>
<sequence length="275" mass="31801">MKIKQLNGSILLVLIVIFNTMIVNAQSKAKSNQRFEPLFNGKNWDGWHLKLRNGDAEMVKKVFAIEDGVVHVFKHMPDSLNLNTGENATHGLFYTNKTYSKYILRFEYKWGRKITNNFDRWQYDAGVYYHVSDDKVWPTGIEYQIRYNHLTNTNHTGDLIRPKGAGYDWFSTKDGKHFLAPNDGGIPKDKSNWIHLATPTKNYNALNDTWNTCEIIVMGGEYTIHKLNGDIVNMAFNLTPEEGIIGFQSETAEIYYRDIEIKEFESSIPNYMVLL</sequence>
<proteinExistence type="predicted"/>
<reference evidence="2 3" key="1">
    <citation type="submission" date="2019-07" db="EMBL/GenBank/DDBJ databases">
        <title>Genome sequencing for Formosa sp. PS13.</title>
        <authorList>
            <person name="Park S.-J."/>
        </authorList>
    </citation>
    <scope>NUCLEOTIDE SEQUENCE [LARGE SCALE GENOMIC DNA]</scope>
    <source>
        <strain evidence="2 3">PS13</strain>
    </source>
</reference>
<evidence type="ECO:0000313" key="3">
    <source>
        <dbReference type="Proteomes" id="UP000319209"/>
    </source>
</evidence>
<evidence type="ECO:0000313" key="2">
    <source>
        <dbReference type="EMBL" id="QDO94284.1"/>
    </source>
</evidence>
<feature type="domain" description="3-keto-alpha-glucoside-1,2-lyase/3-keto-2-hydroxy-glucal hydratase" evidence="1">
    <location>
        <begin position="35"/>
        <end position="262"/>
    </location>
</feature>
<dbReference type="InterPro" id="IPR010496">
    <property type="entry name" value="AL/BT2_dom"/>
</dbReference>
<dbReference type="AlphaFoldDB" id="A0A516GRZ4"/>
<dbReference type="Proteomes" id="UP000319209">
    <property type="component" value="Chromosome"/>
</dbReference>